<keyword evidence="4" id="KW-0560">Oxidoreductase</keyword>
<keyword evidence="3" id="KW-0274">FAD</keyword>
<dbReference type="InParanoid" id="D2VYI2"/>
<evidence type="ECO:0000313" key="7">
    <source>
        <dbReference type="EMBL" id="EFC38114.1"/>
    </source>
</evidence>
<dbReference type="GeneID" id="8858009"/>
<dbReference type="eggNOG" id="KOG2495">
    <property type="taxonomic scope" value="Eukaryota"/>
</dbReference>
<dbReference type="PRINTS" id="PR00368">
    <property type="entry name" value="FADPNR"/>
</dbReference>
<evidence type="ECO:0000256" key="3">
    <source>
        <dbReference type="ARBA" id="ARBA00022827"/>
    </source>
</evidence>
<dbReference type="KEGG" id="ngr:NAEGRDRAFT_74130"/>
<dbReference type="InterPro" id="IPR036188">
    <property type="entry name" value="FAD/NAD-bd_sf"/>
</dbReference>
<dbReference type="OrthoDB" id="202203at2759"/>
<dbReference type="STRING" id="5762.D2VYI2"/>
<evidence type="ECO:0000259" key="6">
    <source>
        <dbReference type="Pfam" id="PF07992"/>
    </source>
</evidence>
<comment type="similarity">
    <text evidence="1">Belongs to the FAD-dependent oxidoreductase family.</text>
</comment>
<dbReference type="GO" id="GO:0005737">
    <property type="term" value="C:cytoplasm"/>
    <property type="evidence" value="ECO:0007669"/>
    <property type="project" value="TreeGrafter"/>
</dbReference>
<dbReference type="RefSeq" id="XP_002670858.1">
    <property type="nucleotide sequence ID" value="XM_002670812.1"/>
</dbReference>
<dbReference type="Gene3D" id="3.50.50.100">
    <property type="match status" value="1"/>
</dbReference>
<dbReference type="AlphaFoldDB" id="D2VYI2"/>
<proteinExistence type="inferred from homology"/>
<organism evidence="8">
    <name type="scientific">Naegleria gruberi</name>
    <name type="common">Amoeba</name>
    <dbReference type="NCBI Taxonomy" id="5762"/>
    <lineage>
        <taxon>Eukaryota</taxon>
        <taxon>Discoba</taxon>
        <taxon>Heterolobosea</taxon>
        <taxon>Tetramitia</taxon>
        <taxon>Eutetramitia</taxon>
        <taxon>Vahlkampfiidae</taxon>
        <taxon>Naegleria</taxon>
    </lineage>
</organism>
<dbReference type="InterPro" id="IPR023753">
    <property type="entry name" value="FAD/NAD-binding_dom"/>
</dbReference>
<dbReference type="EMBL" id="GG738911">
    <property type="protein sequence ID" value="EFC38114.1"/>
    <property type="molecule type" value="Genomic_DNA"/>
</dbReference>
<accession>D2VYI2</accession>
<dbReference type="PANTHER" id="PTHR43735">
    <property type="entry name" value="APOPTOSIS-INDUCING FACTOR 1"/>
    <property type="match status" value="1"/>
</dbReference>
<evidence type="ECO:0000313" key="8">
    <source>
        <dbReference type="Proteomes" id="UP000006671"/>
    </source>
</evidence>
<keyword evidence="8" id="KW-1185">Reference proteome</keyword>
<dbReference type="PANTHER" id="PTHR43735:SF3">
    <property type="entry name" value="FERROPTOSIS SUPPRESSOR PROTEIN 1"/>
    <property type="match status" value="1"/>
</dbReference>
<gene>
    <name evidence="7" type="ORF">NAEGRDRAFT_74130</name>
</gene>
<dbReference type="GO" id="GO:0050660">
    <property type="term" value="F:flavin adenine dinucleotide binding"/>
    <property type="evidence" value="ECO:0007669"/>
    <property type="project" value="TreeGrafter"/>
</dbReference>
<keyword evidence="2" id="KW-0285">Flavoprotein</keyword>
<evidence type="ECO:0000256" key="2">
    <source>
        <dbReference type="ARBA" id="ARBA00022630"/>
    </source>
</evidence>
<dbReference type="SUPFAM" id="SSF51905">
    <property type="entry name" value="FAD/NAD(P)-binding domain"/>
    <property type="match status" value="2"/>
</dbReference>
<keyword evidence="5" id="KW-1133">Transmembrane helix</keyword>
<name>D2VYI2_NAEGR</name>
<reference evidence="7 8" key="1">
    <citation type="journal article" date="2010" name="Cell">
        <title>The genome of Naegleria gruberi illuminates early eukaryotic versatility.</title>
        <authorList>
            <person name="Fritz-Laylin L.K."/>
            <person name="Prochnik S.E."/>
            <person name="Ginger M.L."/>
            <person name="Dacks J.B."/>
            <person name="Carpenter M.L."/>
            <person name="Field M.C."/>
            <person name="Kuo A."/>
            <person name="Paredez A."/>
            <person name="Chapman J."/>
            <person name="Pham J."/>
            <person name="Shu S."/>
            <person name="Neupane R."/>
            <person name="Cipriano M."/>
            <person name="Mancuso J."/>
            <person name="Tu H."/>
            <person name="Salamov A."/>
            <person name="Lindquist E."/>
            <person name="Shapiro H."/>
            <person name="Lucas S."/>
            <person name="Grigoriev I.V."/>
            <person name="Cande W.Z."/>
            <person name="Fulton C."/>
            <person name="Rokhsar D.S."/>
            <person name="Dawson S.C."/>
        </authorList>
    </citation>
    <scope>NUCLEOTIDE SEQUENCE [LARGE SCALE GENOMIC DNA]</scope>
    <source>
        <strain evidence="7 8">NEG-M</strain>
    </source>
</reference>
<protein>
    <submittedName>
        <fullName evidence="7">Predicted protein</fullName>
    </submittedName>
</protein>
<feature type="transmembrane region" description="Helical" evidence="5">
    <location>
        <begin position="7"/>
        <end position="29"/>
    </location>
</feature>
<feature type="domain" description="FAD/NAD(P)-binding" evidence="6">
    <location>
        <begin position="6"/>
        <end position="353"/>
    </location>
</feature>
<evidence type="ECO:0000256" key="5">
    <source>
        <dbReference type="SAM" id="Phobius"/>
    </source>
</evidence>
<evidence type="ECO:0000256" key="1">
    <source>
        <dbReference type="ARBA" id="ARBA00006442"/>
    </source>
</evidence>
<keyword evidence="5" id="KW-0812">Transmembrane</keyword>
<dbReference type="Pfam" id="PF07992">
    <property type="entry name" value="Pyr_redox_2"/>
    <property type="match status" value="1"/>
</dbReference>
<dbReference type="VEuPathDB" id="AmoebaDB:NAEGRDRAFT_74130"/>
<evidence type="ECO:0000256" key="4">
    <source>
        <dbReference type="ARBA" id="ARBA00023002"/>
    </source>
</evidence>
<sequence>MSTQPRVVIVGGGVAGLSVLSTLTSHFVAKSQTFNITLIEKKNFTESSIFTLRYMVNPQEYHHENSHVLLDELEKTFDKRNGYSVKMISHSQASKLDTEHSKITIQQLDGNSIKGEETIEYDYLILANGCRYKTDYIKANIEKIESVTPQSRLHEFHQFYDKITSKENDHVVIVGGGALGIQLAGELIDVNQWRGKHGLEPFKITLVHSRKLLRDRSNSETAHNYIYNHLVKNGVEVFMGKRAFYKDVSQLVSSGEETNPLIKKEIVLKPNIPNAELTSEQVIELPKASMIFWCGGMIPNTEWLEGSHIARNSQGFIQVNDFYQTVNHPNIFSLGDVTDLPYEKLAGSAVREGITVGTNIVKMSNFIQQIKKVAPQFSSTASMLKNKEKSGKFELSLGSINGLIGKKEIIEVKGQKAADIMTEKGRNRAIGLLRNPEIFIRKFGEFIQSNL</sequence>
<dbReference type="GO" id="GO:0004174">
    <property type="term" value="F:electron-transferring-flavoprotein dehydrogenase activity"/>
    <property type="evidence" value="ECO:0007669"/>
    <property type="project" value="TreeGrafter"/>
</dbReference>
<keyword evidence="5" id="KW-0472">Membrane</keyword>
<dbReference type="Proteomes" id="UP000006671">
    <property type="component" value="Unassembled WGS sequence"/>
</dbReference>